<dbReference type="FunFam" id="1.10.418.10:FF:000040">
    <property type="entry name" value="Calponin"/>
    <property type="match status" value="1"/>
</dbReference>
<dbReference type="PANTHER" id="PTHR47385">
    <property type="entry name" value="CALPONIN"/>
    <property type="match status" value="1"/>
</dbReference>
<dbReference type="AlphaFoldDB" id="A0A091DCJ8"/>
<evidence type="ECO:0000256" key="7">
    <source>
        <dbReference type="RuleBase" id="RU361224"/>
    </source>
</evidence>
<sequence>MSSVHFNRGPAYGLSAEVKNKLAQKYDHQREQELREWIEGVTGRHIGNNFMDGLKDGIILCEFINKLQPGSVKKVNESTQNWHQLENISNFIKAVTKYGVKPHDIFEANDLFENTNHTQVQSTLLALASMAKTKGNKVNVGVKYADKQERKFEPEKLREGRNIIGLQMGTNKFASQQGMTAYGTRRHLYDPKLGTDQPLDQATISLQMGTNKGASQAGMTAPGTKRQIFEPGLGMEHCDTLNVSLQMGSNKGASQRGMTVYGLPRQVYDPKYCLTPEYPELGEPANDLFENTNHTQVQSTLLALASMAKTKGNKVNVGVKYADKQERKFEPEKLREGRNIIGLQMGTNKFASQQGMTAYGTRRHLYDPKLGTDQPLDQATISLQMGTNKGASQAGMTAPGTKRQIFEPGLGMEHCDTLNVSLQMGSNKGASQRGMTVYGLPRQVYDPKYCLTPEYPELGEPVPNHHPH</sequence>
<dbReference type="GO" id="GO:0007015">
    <property type="term" value="P:actin filament organization"/>
    <property type="evidence" value="ECO:0007669"/>
    <property type="project" value="TreeGrafter"/>
</dbReference>
<organism evidence="9 10">
    <name type="scientific">Fukomys damarensis</name>
    <name type="common">Damaraland mole rat</name>
    <name type="synonym">Cryptomys damarensis</name>
    <dbReference type="NCBI Taxonomy" id="885580"/>
    <lineage>
        <taxon>Eukaryota</taxon>
        <taxon>Metazoa</taxon>
        <taxon>Chordata</taxon>
        <taxon>Craniata</taxon>
        <taxon>Vertebrata</taxon>
        <taxon>Euteleostomi</taxon>
        <taxon>Mammalia</taxon>
        <taxon>Eutheria</taxon>
        <taxon>Euarchontoglires</taxon>
        <taxon>Glires</taxon>
        <taxon>Rodentia</taxon>
        <taxon>Hystricomorpha</taxon>
        <taxon>Bathyergidae</taxon>
        <taxon>Fukomys</taxon>
    </lineage>
</organism>
<reference evidence="9 10" key="1">
    <citation type="submission" date="2013-11" db="EMBL/GenBank/DDBJ databases">
        <title>The Damaraland mole rat (Fukomys damarensis) genome and evolution of African mole rats.</title>
        <authorList>
            <person name="Gladyshev V.N."/>
            <person name="Fang X."/>
        </authorList>
    </citation>
    <scope>NUCLEOTIDE SEQUENCE [LARGE SCALE GENOMIC DNA]</scope>
    <source>
        <tissue evidence="9">Liver</tissue>
    </source>
</reference>
<dbReference type="SUPFAM" id="SSF47576">
    <property type="entry name" value="Calponin-homology domain, CH-domain"/>
    <property type="match status" value="2"/>
</dbReference>
<dbReference type="Proteomes" id="UP000028990">
    <property type="component" value="Unassembled WGS sequence"/>
</dbReference>
<keyword evidence="4 7" id="KW-0112">Calmodulin-binding</keyword>
<evidence type="ECO:0000259" key="8">
    <source>
        <dbReference type="PROSITE" id="PS50021"/>
    </source>
</evidence>
<dbReference type="STRING" id="885580.ENSFDAP00000016358"/>
<keyword evidence="2" id="KW-0597">Phosphoprotein</keyword>
<dbReference type="Pfam" id="PF00307">
    <property type="entry name" value="CH"/>
    <property type="match status" value="1"/>
</dbReference>
<accession>A0A091DCJ8</accession>
<keyword evidence="3" id="KW-0677">Repeat</keyword>
<dbReference type="GO" id="GO:0051015">
    <property type="term" value="F:actin filament binding"/>
    <property type="evidence" value="ECO:0007669"/>
    <property type="project" value="TreeGrafter"/>
</dbReference>
<dbReference type="PROSITE" id="PS01052">
    <property type="entry name" value="CALPONIN_1"/>
    <property type="match status" value="4"/>
</dbReference>
<dbReference type="InterPro" id="IPR001715">
    <property type="entry name" value="CH_dom"/>
</dbReference>
<dbReference type="InterPro" id="IPR000557">
    <property type="entry name" value="Calponin_repeat"/>
</dbReference>
<dbReference type="GO" id="GO:0005516">
    <property type="term" value="F:calmodulin binding"/>
    <property type="evidence" value="ECO:0007669"/>
    <property type="project" value="UniProtKB-KW"/>
</dbReference>
<dbReference type="eggNOG" id="KOG2046">
    <property type="taxonomic scope" value="Eukaryota"/>
</dbReference>
<dbReference type="GO" id="GO:0031032">
    <property type="term" value="P:actomyosin structure organization"/>
    <property type="evidence" value="ECO:0007669"/>
    <property type="project" value="InterPro"/>
</dbReference>
<dbReference type="InterPro" id="IPR003096">
    <property type="entry name" value="SM22_calponin"/>
</dbReference>
<dbReference type="InterPro" id="IPR001997">
    <property type="entry name" value="Calponin/LIMCH1"/>
</dbReference>
<evidence type="ECO:0000256" key="3">
    <source>
        <dbReference type="ARBA" id="ARBA00022737"/>
    </source>
</evidence>
<gene>
    <name evidence="9" type="ORF">H920_09724</name>
</gene>
<dbReference type="SMART" id="SM00033">
    <property type="entry name" value="CH"/>
    <property type="match status" value="1"/>
</dbReference>
<evidence type="ECO:0000256" key="1">
    <source>
        <dbReference type="ARBA" id="ARBA00009631"/>
    </source>
</evidence>
<evidence type="ECO:0000256" key="5">
    <source>
        <dbReference type="ARBA" id="ARBA00023203"/>
    </source>
</evidence>
<feature type="domain" description="Calponin-homology (CH)" evidence="8">
    <location>
        <begin position="28"/>
        <end position="131"/>
    </location>
</feature>
<evidence type="ECO:0000256" key="2">
    <source>
        <dbReference type="ARBA" id="ARBA00022553"/>
    </source>
</evidence>
<dbReference type="PANTHER" id="PTHR47385:SF12">
    <property type="entry name" value="CALPONIN-1"/>
    <property type="match status" value="1"/>
</dbReference>
<dbReference type="EMBL" id="KN122676">
    <property type="protein sequence ID" value="KFO28782.1"/>
    <property type="molecule type" value="Genomic_DNA"/>
</dbReference>
<dbReference type="InterPro" id="IPR036872">
    <property type="entry name" value="CH_dom_sf"/>
</dbReference>
<keyword evidence="10" id="KW-1185">Reference proteome</keyword>
<evidence type="ECO:0000313" key="9">
    <source>
        <dbReference type="EMBL" id="KFO28782.1"/>
    </source>
</evidence>
<comment type="function">
    <text evidence="6 7">Thin filament-associated protein that is implicated in the regulation and modulation of smooth muscle contraction. It is capable of binding to actin, calmodulin and tropomyosin. The interaction of calponin with actin inhibits the actomyosin Mg-ATPase activity.</text>
</comment>
<dbReference type="PROSITE" id="PS51122">
    <property type="entry name" value="CALPONIN_2"/>
    <property type="match status" value="6"/>
</dbReference>
<proteinExistence type="inferred from homology"/>
<protein>
    <recommendedName>
        <fullName evidence="7">Calponin</fullName>
    </recommendedName>
</protein>
<evidence type="ECO:0000256" key="4">
    <source>
        <dbReference type="ARBA" id="ARBA00022860"/>
    </source>
</evidence>
<dbReference type="PRINTS" id="PR00888">
    <property type="entry name" value="SM22CALPONIN"/>
</dbReference>
<dbReference type="CDD" id="cd21282">
    <property type="entry name" value="CH_CNN1"/>
    <property type="match status" value="1"/>
</dbReference>
<dbReference type="PRINTS" id="PR00889">
    <property type="entry name" value="CALPONIN"/>
</dbReference>
<evidence type="ECO:0000313" key="10">
    <source>
        <dbReference type="Proteomes" id="UP000028990"/>
    </source>
</evidence>
<dbReference type="Pfam" id="PF00402">
    <property type="entry name" value="Calponin"/>
    <property type="match status" value="6"/>
</dbReference>
<keyword evidence="5 7" id="KW-0009">Actin-binding</keyword>
<evidence type="ECO:0000256" key="6">
    <source>
        <dbReference type="ARBA" id="ARBA00025109"/>
    </source>
</evidence>
<dbReference type="GO" id="GO:0015629">
    <property type="term" value="C:actin cytoskeleton"/>
    <property type="evidence" value="ECO:0007669"/>
    <property type="project" value="TreeGrafter"/>
</dbReference>
<dbReference type="Gene3D" id="1.10.418.10">
    <property type="entry name" value="Calponin-like domain"/>
    <property type="match status" value="2"/>
</dbReference>
<dbReference type="PROSITE" id="PS50021">
    <property type="entry name" value="CH"/>
    <property type="match status" value="1"/>
</dbReference>
<comment type="similarity">
    <text evidence="1 7">Belongs to the calponin family.</text>
</comment>
<name>A0A091DCJ8_FUKDA</name>
<dbReference type="InterPro" id="IPR050606">
    <property type="entry name" value="Calponin-like"/>
</dbReference>